<name>A0A5N6UAH5_ASPTM</name>
<evidence type="ECO:0000313" key="2">
    <source>
        <dbReference type="Proteomes" id="UP000326950"/>
    </source>
</evidence>
<reference evidence="1 2" key="1">
    <citation type="submission" date="2019-04" db="EMBL/GenBank/DDBJ databases">
        <title>Friends and foes A comparative genomics study of 23 Aspergillus species from section Flavi.</title>
        <authorList>
            <consortium name="DOE Joint Genome Institute"/>
            <person name="Kjaerbolling I."/>
            <person name="Vesth T."/>
            <person name="Frisvad J.C."/>
            <person name="Nybo J.L."/>
            <person name="Theobald S."/>
            <person name="Kildgaard S."/>
            <person name="Isbrandt T."/>
            <person name="Kuo A."/>
            <person name="Sato A."/>
            <person name="Lyhne E.K."/>
            <person name="Kogle M.E."/>
            <person name="Wiebenga A."/>
            <person name="Kun R.S."/>
            <person name="Lubbers R.J."/>
            <person name="Makela M.R."/>
            <person name="Barry K."/>
            <person name="Chovatia M."/>
            <person name="Clum A."/>
            <person name="Daum C."/>
            <person name="Haridas S."/>
            <person name="He G."/>
            <person name="LaButti K."/>
            <person name="Lipzen A."/>
            <person name="Mondo S."/>
            <person name="Riley R."/>
            <person name="Salamov A."/>
            <person name="Simmons B.A."/>
            <person name="Magnuson J.K."/>
            <person name="Henrissat B."/>
            <person name="Mortensen U.H."/>
            <person name="Larsen T.O."/>
            <person name="Devries R.P."/>
            <person name="Grigoriev I.V."/>
            <person name="Machida M."/>
            <person name="Baker S.E."/>
            <person name="Andersen M.R."/>
        </authorList>
    </citation>
    <scope>NUCLEOTIDE SEQUENCE [LARGE SCALE GENOMIC DNA]</scope>
    <source>
        <strain evidence="1 2">CBS 117626</strain>
    </source>
</reference>
<sequence>MVAPLCKHDCYSPHLGQFRQHLPLCLIRATHSGTADGSVPQTPNFSTDMTLWPRYRFRRNITRGEIDSHLDKKAHYETQFSSVATWSLLSSRIDTWKKQGVRDLRVHVIFSPFLPQDTEVYRVTGLVERYSLHKKPYYEGEYLIRGPIHSSAIVWSFLAEGRDVLIEIPLFGYQNPFSPIHRDSVLMALPAGFFTSGDNPDVSEYEIVDLVRRRAGGLYAEGG</sequence>
<gene>
    <name evidence="1" type="ORF">BDV40DRAFT_115204</name>
</gene>
<dbReference type="Proteomes" id="UP000326950">
    <property type="component" value="Unassembled WGS sequence"/>
</dbReference>
<dbReference type="EMBL" id="ML738827">
    <property type="protein sequence ID" value="KAE8155595.1"/>
    <property type="molecule type" value="Genomic_DNA"/>
</dbReference>
<accession>A0A5N6UAH5</accession>
<dbReference type="AlphaFoldDB" id="A0A5N6UAH5"/>
<dbReference type="OrthoDB" id="4390634at2759"/>
<protein>
    <submittedName>
        <fullName evidence="1">Uncharacterized protein</fullName>
    </submittedName>
</protein>
<evidence type="ECO:0000313" key="1">
    <source>
        <dbReference type="EMBL" id="KAE8155595.1"/>
    </source>
</evidence>
<keyword evidence="2" id="KW-1185">Reference proteome</keyword>
<proteinExistence type="predicted"/>
<organism evidence="1 2">
    <name type="scientific">Aspergillus tamarii</name>
    <dbReference type="NCBI Taxonomy" id="41984"/>
    <lineage>
        <taxon>Eukaryota</taxon>
        <taxon>Fungi</taxon>
        <taxon>Dikarya</taxon>
        <taxon>Ascomycota</taxon>
        <taxon>Pezizomycotina</taxon>
        <taxon>Eurotiomycetes</taxon>
        <taxon>Eurotiomycetidae</taxon>
        <taxon>Eurotiales</taxon>
        <taxon>Aspergillaceae</taxon>
        <taxon>Aspergillus</taxon>
        <taxon>Aspergillus subgen. Circumdati</taxon>
    </lineage>
</organism>